<feature type="transmembrane region" description="Helical" evidence="1">
    <location>
        <begin position="354"/>
        <end position="370"/>
    </location>
</feature>
<keyword evidence="1" id="KW-1133">Transmembrane helix</keyword>
<dbReference type="KEGG" id="mel:Metbo_0750"/>
<keyword evidence="1" id="KW-0812">Transmembrane</keyword>
<feature type="transmembrane region" description="Helical" evidence="1">
    <location>
        <begin position="208"/>
        <end position="234"/>
    </location>
</feature>
<sequence>MNIKYPALKPEILFLIIGLIFGVTIALINPMFQVPDEPTHYLKVINLAQGHIFVEKSKVFVDMYSPIPYIVPTIAILLGKLSGLSPAIIFYLGRLANLFLYVSIIYFAIKYTPILKWVIILLALMPMALYEAGSFSSDGFNIAISLLLISFILKLAFDDKIYKVNKNQLLFIFFLGALLALSKEIYIFVLLLFLIIPKHKFVSKKYKYTWFSIIFLFTILIALLWTLIVKGIYVPISPQVYPQKQFIFILTHFITFTSILINTIINNFVYYLTTFVGTFGWKDTGLDTPLSPILVYIYILFLFYIALTDKSEVNMNLKQRICSIMVFLISFVSIFVLEYLTWNNVGNNLIDGVYGRYFIPIAPLLFLGVYSNRIPNFKVNKILVPCFSIIILIISVFMIYHRFY</sequence>
<dbReference type="OrthoDB" id="70364at2157"/>
<accession>F0TAX5</accession>
<proteinExistence type="predicted"/>
<dbReference type="HOGENOM" id="CLU_025380_1_1_2"/>
<evidence type="ECO:0008006" key="4">
    <source>
        <dbReference type="Google" id="ProtNLM"/>
    </source>
</evidence>
<feature type="transmembrane region" description="Helical" evidence="1">
    <location>
        <begin position="246"/>
        <end position="270"/>
    </location>
</feature>
<feature type="transmembrane region" description="Helical" evidence="1">
    <location>
        <begin position="12"/>
        <end position="32"/>
    </location>
</feature>
<evidence type="ECO:0000313" key="2">
    <source>
        <dbReference type="EMBL" id="ADZ09001.1"/>
    </source>
</evidence>
<dbReference type="GeneID" id="10277198"/>
<feature type="transmembrane region" description="Helical" evidence="1">
    <location>
        <begin position="169"/>
        <end position="196"/>
    </location>
</feature>
<feature type="transmembrane region" description="Helical" evidence="1">
    <location>
        <begin position="290"/>
        <end position="309"/>
    </location>
</feature>
<dbReference type="RefSeq" id="WP_013644352.1">
    <property type="nucleotide sequence ID" value="NC_015216.1"/>
</dbReference>
<evidence type="ECO:0000256" key="1">
    <source>
        <dbReference type="SAM" id="Phobius"/>
    </source>
</evidence>
<dbReference type="InterPro" id="IPR018674">
    <property type="entry name" value="DUF2142_membrane"/>
</dbReference>
<dbReference type="AlphaFoldDB" id="F0TAX5"/>
<dbReference type="EMBL" id="CP002551">
    <property type="protein sequence ID" value="ADZ09001.1"/>
    <property type="molecule type" value="Genomic_DNA"/>
</dbReference>
<protein>
    <recommendedName>
        <fullName evidence="4">Glycosyltransferase RgtA/B/C/D-like domain-containing protein</fullName>
    </recommendedName>
</protein>
<reference evidence="3" key="1">
    <citation type="submission" date="2011-02" db="EMBL/GenBank/DDBJ databases">
        <title>Complete sequence of Methanobacterium sp. AL-21.</title>
        <authorList>
            <consortium name="US DOE Joint Genome Institute"/>
            <person name="Lucas S."/>
            <person name="Copeland A."/>
            <person name="Lapidus A."/>
            <person name="Cheng J.-F."/>
            <person name="Goodwin L."/>
            <person name="Pitluck S."/>
            <person name="Chertkov O."/>
            <person name="Detter J.C."/>
            <person name="Han C."/>
            <person name="Tapia R."/>
            <person name="Land M."/>
            <person name="Hauser L."/>
            <person name="Kyrpides N."/>
            <person name="Ivanova N."/>
            <person name="Mikhailova N."/>
            <person name="Pagani I."/>
            <person name="Cadillo-Quiroz H."/>
            <person name="Imachi H."/>
            <person name="Zinder S."/>
            <person name="Liu W."/>
            <person name="Woyke T."/>
        </authorList>
    </citation>
    <scope>NUCLEOTIDE SEQUENCE [LARGE SCALE GENOMIC DNA]</scope>
    <source>
        <strain evidence="3">AL-21</strain>
    </source>
</reference>
<evidence type="ECO:0000313" key="3">
    <source>
        <dbReference type="Proteomes" id="UP000007490"/>
    </source>
</evidence>
<feature type="transmembrane region" description="Helical" evidence="1">
    <location>
        <begin position="321"/>
        <end position="342"/>
    </location>
</feature>
<feature type="transmembrane region" description="Helical" evidence="1">
    <location>
        <begin position="382"/>
        <end position="403"/>
    </location>
</feature>
<organism evidence="2 3">
    <name type="scientific">Methanobacterium lacus (strain AL-21)</name>
    <dbReference type="NCBI Taxonomy" id="877455"/>
    <lineage>
        <taxon>Archaea</taxon>
        <taxon>Methanobacteriati</taxon>
        <taxon>Methanobacteriota</taxon>
        <taxon>Methanomada group</taxon>
        <taxon>Methanobacteria</taxon>
        <taxon>Methanobacteriales</taxon>
        <taxon>Methanobacteriaceae</taxon>
        <taxon>Methanobacterium</taxon>
    </lineage>
</organism>
<keyword evidence="1" id="KW-0472">Membrane</keyword>
<gene>
    <name evidence="2" type="ordered locus">Metbo_0750</name>
</gene>
<keyword evidence="3" id="KW-1185">Reference proteome</keyword>
<dbReference type="Pfam" id="PF09913">
    <property type="entry name" value="DUF2142"/>
    <property type="match status" value="2"/>
</dbReference>
<feature type="transmembrane region" description="Helical" evidence="1">
    <location>
        <begin position="139"/>
        <end position="157"/>
    </location>
</feature>
<name>F0TAX5_METLA</name>
<dbReference type="eggNOG" id="arCOG10204">
    <property type="taxonomic scope" value="Archaea"/>
</dbReference>
<dbReference type="Proteomes" id="UP000007490">
    <property type="component" value="Chromosome"/>
</dbReference>
<reference evidence="2 3" key="2">
    <citation type="journal article" date="2014" name="Int. J. Syst. Evol. Microbiol.">
        <title>Methanobacterium paludis sp. nov. and a novel strain of Methanobacterium lacus isolated from northern peatlands.</title>
        <authorList>
            <person name="Cadillo-Quiroz H."/>
            <person name="Brauer S.L."/>
            <person name="Goodson N."/>
            <person name="Yavitt J.B."/>
            <person name="Zinder S.H."/>
        </authorList>
    </citation>
    <scope>NUCLEOTIDE SEQUENCE [LARGE SCALE GENOMIC DNA]</scope>
    <source>
        <strain evidence="2 3">AL-21</strain>
    </source>
</reference>